<dbReference type="RefSeq" id="WP_114029915.1">
    <property type="nucleotide sequence ID" value="NZ_QOIL01000009.1"/>
</dbReference>
<name>A0A367FJG7_9ACTN</name>
<comment type="caution">
    <text evidence="1">The sequence shown here is derived from an EMBL/GenBank/DDBJ whole genome shotgun (WGS) entry which is preliminary data.</text>
</comment>
<dbReference type="AlphaFoldDB" id="A0A367FJG7"/>
<evidence type="ECO:0000313" key="2">
    <source>
        <dbReference type="Proteomes" id="UP000253094"/>
    </source>
</evidence>
<accession>A0A367FJG7</accession>
<keyword evidence="2" id="KW-1185">Reference proteome</keyword>
<organism evidence="1 2">
    <name type="scientific">Sphaerisporangium album</name>
    <dbReference type="NCBI Taxonomy" id="509200"/>
    <lineage>
        <taxon>Bacteria</taxon>
        <taxon>Bacillati</taxon>
        <taxon>Actinomycetota</taxon>
        <taxon>Actinomycetes</taxon>
        <taxon>Streptosporangiales</taxon>
        <taxon>Streptosporangiaceae</taxon>
        <taxon>Sphaerisporangium</taxon>
    </lineage>
</organism>
<dbReference type="OrthoDB" id="3430890at2"/>
<evidence type="ECO:0000313" key="1">
    <source>
        <dbReference type="EMBL" id="RCG29972.1"/>
    </source>
</evidence>
<gene>
    <name evidence="1" type="ORF">DQ384_17585</name>
</gene>
<dbReference type="EMBL" id="QOIL01000009">
    <property type="protein sequence ID" value="RCG29972.1"/>
    <property type="molecule type" value="Genomic_DNA"/>
</dbReference>
<dbReference type="Proteomes" id="UP000253094">
    <property type="component" value="Unassembled WGS sequence"/>
</dbReference>
<proteinExistence type="predicted"/>
<reference evidence="1 2" key="1">
    <citation type="submission" date="2018-06" db="EMBL/GenBank/DDBJ databases">
        <title>Sphaerisporangium craniellae sp. nov., isolated from a marine sponge in the South China Sea.</title>
        <authorList>
            <person name="Li L."/>
        </authorList>
    </citation>
    <scope>NUCLEOTIDE SEQUENCE [LARGE SCALE GENOMIC DNA]</scope>
    <source>
        <strain evidence="1 2">CCTCC AA 208026</strain>
    </source>
</reference>
<sequence length="96" mass="10860">MSREPGRHRVGTPPVQVESRRWDLAKRAAAHQLDQMEPAWFVSYGVGSRRFFAIATWRSPAPLRVEAASVEELREMMREAELGAMARVGGPWAWVA</sequence>
<protein>
    <submittedName>
        <fullName evidence="1">Uncharacterized protein</fullName>
    </submittedName>
</protein>